<evidence type="ECO:0000256" key="9">
    <source>
        <dbReference type="ARBA" id="ARBA00023098"/>
    </source>
</evidence>
<evidence type="ECO:0000256" key="3">
    <source>
        <dbReference type="ARBA" id="ARBA00009295"/>
    </source>
</evidence>
<keyword evidence="9" id="KW-0443">Lipid metabolism</keyword>
<dbReference type="GO" id="GO:0016020">
    <property type="term" value="C:membrane"/>
    <property type="evidence" value="ECO:0007669"/>
    <property type="project" value="UniProtKB-SubCell"/>
</dbReference>
<evidence type="ECO:0000256" key="6">
    <source>
        <dbReference type="ARBA" id="ARBA00022989"/>
    </source>
</evidence>
<keyword evidence="10" id="KW-0472">Membrane</keyword>
<keyword evidence="7" id="KW-0560">Oxidoreductase</keyword>
<dbReference type="GO" id="GO:0046872">
    <property type="term" value="F:metal ion binding"/>
    <property type="evidence" value="ECO:0007669"/>
    <property type="project" value="UniProtKB-KW"/>
</dbReference>
<feature type="compositionally biased region" description="Basic residues" evidence="11">
    <location>
        <begin position="172"/>
        <end position="182"/>
    </location>
</feature>
<comment type="subcellular location">
    <subcellularLocation>
        <location evidence="1">Membrane</location>
        <topology evidence="1">Multi-pass membrane protein</topology>
    </subcellularLocation>
</comment>
<keyword evidence="5" id="KW-0479">Metal-binding</keyword>
<evidence type="ECO:0000313" key="12">
    <source>
        <dbReference type="EMBL" id="CAD1841064.1"/>
    </source>
</evidence>
<protein>
    <submittedName>
        <fullName evidence="12">Uncharacterized protein</fullName>
    </submittedName>
</protein>
<accession>A0A6V7QD04</accession>
<evidence type="ECO:0000256" key="1">
    <source>
        <dbReference type="ARBA" id="ARBA00004141"/>
    </source>
</evidence>
<proteinExistence type="inferred from homology"/>
<dbReference type="PANTHER" id="PTHR19353:SF30">
    <property type="entry name" value="DELTA 8-(E)-SPHINGOLIPID DESATURASE"/>
    <property type="match status" value="1"/>
</dbReference>
<feature type="compositionally biased region" description="Basic and acidic residues" evidence="11">
    <location>
        <begin position="183"/>
        <end position="197"/>
    </location>
</feature>
<evidence type="ECO:0000256" key="11">
    <source>
        <dbReference type="SAM" id="MobiDB-lite"/>
    </source>
</evidence>
<feature type="compositionally biased region" description="Basic and acidic residues" evidence="11">
    <location>
        <begin position="153"/>
        <end position="171"/>
    </location>
</feature>
<evidence type="ECO:0000256" key="10">
    <source>
        <dbReference type="ARBA" id="ARBA00023136"/>
    </source>
</evidence>
<keyword evidence="4" id="KW-0812">Transmembrane</keyword>
<dbReference type="InterPro" id="IPR012171">
    <property type="entry name" value="Fatty_acid_desaturase"/>
</dbReference>
<sequence>MMVVGGGRVDLPLLRSTRPNWPRGPRTSVAPFRAQHPPSAFPLLFRFLVSRLSDPAVSPASADYRRLCSQFSRLCLFRPSPLFPSLSLLAMLTLPLSAVLLVRLSPSPLAHLLSGALVGLLWIQSGWMGHDSGHYPILEGRGPGEERRARSLRFERAEGSAAAEARREGTKGRKRSPQRKRPERTAPRRDRKESRATEEEDDESGGGGGGRER</sequence>
<name>A0A6V7QD04_ANACO</name>
<dbReference type="EMBL" id="LR862135">
    <property type="protein sequence ID" value="CAD1841064.1"/>
    <property type="molecule type" value="Genomic_DNA"/>
</dbReference>
<dbReference type="AlphaFoldDB" id="A0A6V7QD04"/>
<evidence type="ECO:0000256" key="8">
    <source>
        <dbReference type="ARBA" id="ARBA00023004"/>
    </source>
</evidence>
<dbReference type="GO" id="GO:0016717">
    <property type="term" value="F:oxidoreductase activity, acting on paired donors, with oxidation of a pair of donors resulting in the reduction of molecular oxygen to two molecules of water"/>
    <property type="evidence" value="ECO:0007669"/>
    <property type="project" value="TreeGrafter"/>
</dbReference>
<keyword evidence="6" id="KW-1133">Transmembrane helix</keyword>
<gene>
    <name evidence="12" type="ORF">CB5_LOCUS24275</name>
</gene>
<keyword evidence="8" id="KW-0408">Iron</keyword>
<evidence type="ECO:0000256" key="7">
    <source>
        <dbReference type="ARBA" id="ARBA00023002"/>
    </source>
</evidence>
<reference evidence="12" key="1">
    <citation type="submission" date="2020-07" db="EMBL/GenBank/DDBJ databases">
        <authorList>
            <person name="Lin J."/>
        </authorList>
    </citation>
    <scope>NUCLEOTIDE SEQUENCE</scope>
</reference>
<feature type="region of interest" description="Disordered" evidence="11">
    <location>
        <begin position="153"/>
        <end position="213"/>
    </location>
</feature>
<evidence type="ECO:0000256" key="4">
    <source>
        <dbReference type="ARBA" id="ARBA00022692"/>
    </source>
</evidence>
<organism evidence="12">
    <name type="scientific">Ananas comosus var. bracteatus</name>
    <name type="common">red pineapple</name>
    <dbReference type="NCBI Taxonomy" id="296719"/>
    <lineage>
        <taxon>Eukaryota</taxon>
        <taxon>Viridiplantae</taxon>
        <taxon>Streptophyta</taxon>
        <taxon>Embryophyta</taxon>
        <taxon>Tracheophyta</taxon>
        <taxon>Spermatophyta</taxon>
        <taxon>Magnoliopsida</taxon>
        <taxon>Liliopsida</taxon>
        <taxon>Poales</taxon>
        <taxon>Bromeliaceae</taxon>
        <taxon>Bromelioideae</taxon>
        <taxon>Ananas</taxon>
    </lineage>
</organism>
<dbReference type="PANTHER" id="PTHR19353">
    <property type="entry name" value="FATTY ACID DESATURASE 2"/>
    <property type="match status" value="1"/>
</dbReference>
<comment type="pathway">
    <text evidence="2">Lipid metabolism.</text>
</comment>
<dbReference type="GO" id="GO:0006629">
    <property type="term" value="P:lipid metabolic process"/>
    <property type="evidence" value="ECO:0007669"/>
    <property type="project" value="UniProtKB-KW"/>
</dbReference>
<evidence type="ECO:0000256" key="5">
    <source>
        <dbReference type="ARBA" id="ARBA00022723"/>
    </source>
</evidence>
<evidence type="ECO:0000256" key="2">
    <source>
        <dbReference type="ARBA" id="ARBA00005189"/>
    </source>
</evidence>
<comment type="similarity">
    <text evidence="3">Belongs to the fatty acid desaturase type 1 family.</text>
</comment>